<proteinExistence type="predicted"/>
<accession>A0A511CYW6</accession>
<dbReference type="RefSeq" id="WP_028930726.1">
    <property type="nucleotide sequence ID" value="NZ_AUII01000013.1"/>
</dbReference>
<organism evidence="3 4">
    <name type="scientific">Pseudonocardia asaccharolytica DSM 44247 = NBRC 16224</name>
    <dbReference type="NCBI Taxonomy" id="1123024"/>
    <lineage>
        <taxon>Bacteria</taxon>
        <taxon>Bacillati</taxon>
        <taxon>Actinomycetota</taxon>
        <taxon>Actinomycetes</taxon>
        <taxon>Pseudonocardiales</taxon>
        <taxon>Pseudonocardiaceae</taxon>
        <taxon>Pseudonocardia</taxon>
    </lineage>
</organism>
<dbReference type="PANTHER" id="PTHR42961">
    <property type="entry name" value="IRON-SULFUR PROTEIN NUBPL"/>
    <property type="match status" value="1"/>
</dbReference>
<keyword evidence="4" id="KW-1185">Reference proteome</keyword>
<evidence type="ECO:0000313" key="4">
    <source>
        <dbReference type="Proteomes" id="UP000321328"/>
    </source>
</evidence>
<dbReference type="EMBL" id="BJVI01000011">
    <property type="protein sequence ID" value="GEL17752.1"/>
    <property type="molecule type" value="Genomic_DNA"/>
</dbReference>
<dbReference type="GO" id="GO:0016226">
    <property type="term" value="P:iron-sulfur cluster assembly"/>
    <property type="evidence" value="ECO:0007669"/>
    <property type="project" value="InterPro"/>
</dbReference>
<dbReference type="InterPro" id="IPR027417">
    <property type="entry name" value="P-loop_NTPase"/>
</dbReference>
<evidence type="ECO:0000256" key="1">
    <source>
        <dbReference type="ARBA" id="ARBA00022741"/>
    </source>
</evidence>
<dbReference type="InterPro" id="IPR044304">
    <property type="entry name" value="NUBPL-like"/>
</dbReference>
<dbReference type="InterPro" id="IPR033756">
    <property type="entry name" value="YlxH/NBP35"/>
</dbReference>
<comment type="caution">
    <text evidence="3">The sequence shown here is derived from an EMBL/GenBank/DDBJ whole genome shotgun (WGS) entry which is preliminary data.</text>
</comment>
<gene>
    <name evidence="3" type="ORF">PA7_15890</name>
</gene>
<protein>
    <submittedName>
        <fullName evidence="3">Uncharacterized protein</fullName>
    </submittedName>
</protein>
<dbReference type="SUPFAM" id="SSF52540">
    <property type="entry name" value="P-loop containing nucleoside triphosphate hydrolases"/>
    <property type="match status" value="1"/>
</dbReference>
<reference evidence="3 4" key="1">
    <citation type="submission" date="2019-07" db="EMBL/GenBank/DDBJ databases">
        <title>Whole genome shotgun sequence of Pseudonocardia asaccharolytica NBRC 16224.</title>
        <authorList>
            <person name="Hosoyama A."/>
            <person name="Uohara A."/>
            <person name="Ohji S."/>
            <person name="Ichikawa N."/>
        </authorList>
    </citation>
    <scope>NUCLEOTIDE SEQUENCE [LARGE SCALE GENOMIC DNA]</scope>
    <source>
        <strain evidence="3 4">NBRC 16224</strain>
    </source>
</reference>
<keyword evidence="2" id="KW-0067">ATP-binding</keyword>
<sequence length="139" mass="14162">MASGKGGVGIMSVGFFVPDERPVVWRGPMRVVRMAVETGATVAGVVENMSALVCHCCREPTAIFGSGGGAVLAAEAGAPLLGQVVLDIELREAGDRGVPVVLAAPEAAPARELTRIAGILPAPRPVLVGRSLPLSVVSR</sequence>
<dbReference type="STRING" id="1123024.GCA_000423625_03084"/>
<dbReference type="Proteomes" id="UP000321328">
    <property type="component" value="Unassembled WGS sequence"/>
</dbReference>
<dbReference type="Pfam" id="PF10609">
    <property type="entry name" value="ParA"/>
    <property type="match status" value="1"/>
</dbReference>
<dbReference type="AlphaFoldDB" id="A0A511CYW6"/>
<evidence type="ECO:0000256" key="2">
    <source>
        <dbReference type="ARBA" id="ARBA00022840"/>
    </source>
</evidence>
<evidence type="ECO:0000313" key="3">
    <source>
        <dbReference type="EMBL" id="GEL17752.1"/>
    </source>
</evidence>
<dbReference type="GO" id="GO:0005524">
    <property type="term" value="F:ATP binding"/>
    <property type="evidence" value="ECO:0007669"/>
    <property type="project" value="UniProtKB-KW"/>
</dbReference>
<dbReference type="PANTHER" id="PTHR42961:SF2">
    <property type="entry name" value="IRON-SULFUR PROTEIN NUBPL"/>
    <property type="match status" value="1"/>
</dbReference>
<dbReference type="GO" id="GO:0051539">
    <property type="term" value="F:4 iron, 4 sulfur cluster binding"/>
    <property type="evidence" value="ECO:0007669"/>
    <property type="project" value="TreeGrafter"/>
</dbReference>
<keyword evidence="1" id="KW-0547">Nucleotide-binding</keyword>
<name>A0A511CYW6_9PSEU</name>
<dbReference type="Gene3D" id="3.40.50.300">
    <property type="entry name" value="P-loop containing nucleotide triphosphate hydrolases"/>
    <property type="match status" value="1"/>
</dbReference>